<proteinExistence type="predicted"/>
<name>A0AAV6HX26_9ERIC</name>
<evidence type="ECO:0000313" key="2">
    <source>
        <dbReference type="Proteomes" id="UP000823749"/>
    </source>
</evidence>
<organism evidence="1 2">
    <name type="scientific">Rhododendron griersonianum</name>
    <dbReference type="NCBI Taxonomy" id="479676"/>
    <lineage>
        <taxon>Eukaryota</taxon>
        <taxon>Viridiplantae</taxon>
        <taxon>Streptophyta</taxon>
        <taxon>Embryophyta</taxon>
        <taxon>Tracheophyta</taxon>
        <taxon>Spermatophyta</taxon>
        <taxon>Magnoliopsida</taxon>
        <taxon>eudicotyledons</taxon>
        <taxon>Gunneridae</taxon>
        <taxon>Pentapetalae</taxon>
        <taxon>asterids</taxon>
        <taxon>Ericales</taxon>
        <taxon>Ericaceae</taxon>
        <taxon>Ericoideae</taxon>
        <taxon>Rhodoreae</taxon>
        <taxon>Rhododendron</taxon>
    </lineage>
</organism>
<sequence length="72" mass="8101">MEGLGRSVWMRRAAVVQPSLSPPQQTLSVDRSQFLAHDPTSTAAAGPRFSRLLQLPLLPLDFLRRSLFRPCR</sequence>
<accession>A0AAV6HX26</accession>
<protein>
    <submittedName>
        <fullName evidence="1">Uncharacterized protein</fullName>
    </submittedName>
</protein>
<keyword evidence="2" id="KW-1185">Reference proteome</keyword>
<dbReference type="Proteomes" id="UP000823749">
    <property type="component" value="Chromosome 12"/>
</dbReference>
<reference evidence="1" key="1">
    <citation type="submission" date="2020-08" db="EMBL/GenBank/DDBJ databases">
        <title>Plant Genome Project.</title>
        <authorList>
            <person name="Zhang R.-G."/>
        </authorList>
    </citation>
    <scope>NUCLEOTIDE SEQUENCE</scope>
    <source>
        <strain evidence="1">WSP0</strain>
        <tissue evidence="1">Leaf</tissue>
    </source>
</reference>
<evidence type="ECO:0000313" key="1">
    <source>
        <dbReference type="EMBL" id="KAG5520946.1"/>
    </source>
</evidence>
<gene>
    <name evidence="1" type="ORF">RHGRI_033494</name>
</gene>
<dbReference type="AlphaFoldDB" id="A0AAV6HX26"/>
<comment type="caution">
    <text evidence="1">The sequence shown here is derived from an EMBL/GenBank/DDBJ whole genome shotgun (WGS) entry which is preliminary data.</text>
</comment>
<dbReference type="EMBL" id="JACTNZ010000012">
    <property type="protein sequence ID" value="KAG5520946.1"/>
    <property type="molecule type" value="Genomic_DNA"/>
</dbReference>